<accession>A0A2H0QV92</accession>
<sequence>MHARDYKQFAPNEFYHIYNRGVGKMNIFLDDEDYNFFLTRLKENLFPSSISMSNKIRRKLLPAGSFDLVCYCLMPNHFHLLFFQKTEVSISALMLKVMTGYVIYFNKKYDRVGSLFQDQFKAVCVKSDEQLLWLSAYIHTNPSVAQLVSDDMQYAWSSLREYITKDRGMCVTDHILQSYRSPAYYKKLMMEAKKVIYGNKKDKASTSALGAVFDL</sequence>
<feature type="domain" description="Transposase IS200-like" evidence="1">
    <location>
        <begin position="10"/>
        <end position="141"/>
    </location>
</feature>
<dbReference type="SUPFAM" id="SSF143422">
    <property type="entry name" value="Transposase IS200-like"/>
    <property type="match status" value="1"/>
</dbReference>
<reference evidence="2 3" key="1">
    <citation type="submission" date="2017-09" db="EMBL/GenBank/DDBJ databases">
        <title>Depth-based differentiation of microbial function through sediment-hosted aquifers and enrichment of novel symbionts in the deep terrestrial subsurface.</title>
        <authorList>
            <person name="Probst A.J."/>
            <person name="Ladd B."/>
            <person name="Jarett J.K."/>
            <person name="Geller-Mcgrath D.E."/>
            <person name="Sieber C.M."/>
            <person name="Emerson J.B."/>
            <person name="Anantharaman K."/>
            <person name="Thomas B.C."/>
            <person name="Malmstrom R."/>
            <person name="Stieglmeier M."/>
            <person name="Klingl A."/>
            <person name="Woyke T."/>
            <person name="Ryan C.M."/>
            <person name="Banfield J.F."/>
        </authorList>
    </citation>
    <scope>NUCLEOTIDE SEQUENCE [LARGE SCALE GENOMIC DNA]</scope>
    <source>
        <strain evidence="2">CG10_big_fil_rev_8_21_14_0_10_42_12</strain>
    </source>
</reference>
<evidence type="ECO:0000259" key="1">
    <source>
        <dbReference type="SMART" id="SM01321"/>
    </source>
</evidence>
<dbReference type="InterPro" id="IPR002686">
    <property type="entry name" value="Transposase_17"/>
</dbReference>
<dbReference type="SMART" id="SM01321">
    <property type="entry name" value="Y1_Tnp"/>
    <property type="match status" value="1"/>
</dbReference>
<protein>
    <recommendedName>
        <fullName evidence="1">Transposase IS200-like domain-containing protein</fullName>
    </recommendedName>
</protein>
<dbReference type="PANTHER" id="PTHR34322:SF2">
    <property type="entry name" value="TRANSPOSASE IS200-LIKE DOMAIN-CONTAINING PROTEIN"/>
    <property type="match status" value="1"/>
</dbReference>
<dbReference type="EMBL" id="PCXL01000011">
    <property type="protein sequence ID" value="PIR38199.1"/>
    <property type="molecule type" value="Genomic_DNA"/>
</dbReference>
<organism evidence="2 3">
    <name type="scientific">Candidatus Zambryskibacteria bacterium CG10_big_fil_rev_8_21_14_0_10_42_12</name>
    <dbReference type="NCBI Taxonomy" id="1975115"/>
    <lineage>
        <taxon>Bacteria</taxon>
        <taxon>Candidatus Zambryskiibacteriota</taxon>
    </lineage>
</organism>
<dbReference type="InterPro" id="IPR036515">
    <property type="entry name" value="Transposase_17_sf"/>
</dbReference>
<dbReference type="GO" id="GO:0006313">
    <property type="term" value="P:DNA transposition"/>
    <property type="evidence" value="ECO:0007669"/>
    <property type="project" value="InterPro"/>
</dbReference>
<evidence type="ECO:0000313" key="2">
    <source>
        <dbReference type="EMBL" id="PIR38199.1"/>
    </source>
</evidence>
<proteinExistence type="predicted"/>
<dbReference type="GO" id="GO:0004803">
    <property type="term" value="F:transposase activity"/>
    <property type="evidence" value="ECO:0007669"/>
    <property type="project" value="InterPro"/>
</dbReference>
<dbReference type="Pfam" id="PF01797">
    <property type="entry name" value="Y1_Tnp"/>
    <property type="match status" value="1"/>
</dbReference>
<name>A0A2H0QV92_9BACT</name>
<evidence type="ECO:0000313" key="3">
    <source>
        <dbReference type="Proteomes" id="UP000231333"/>
    </source>
</evidence>
<dbReference type="PANTHER" id="PTHR34322">
    <property type="entry name" value="TRANSPOSASE, Y1_TNP DOMAIN-CONTAINING"/>
    <property type="match status" value="1"/>
</dbReference>
<dbReference type="AlphaFoldDB" id="A0A2H0QV92"/>
<dbReference type="Gene3D" id="3.30.70.1290">
    <property type="entry name" value="Transposase IS200-like"/>
    <property type="match status" value="1"/>
</dbReference>
<gene>
    <name evidence="2" type="ORF">COV34_01100</name>
</gene>
<dbReference type="GO" id="GO:0003677">
    <property type="term" value="F:DNA binding"/>
    <property type="evidence" value="ECO:0007669"/>
    <property type="project" value="InterPro"/>
</dbReference>
<comment type="caution">
    <text evidence="2">The sequence shown here is derived from an EMBL/GenBank/DDBJ whole genome shotgun (WGS) entry which is preliminary data.</text>
</comment>
<dbReference type="Proteomes" id="UP000231333">
    <property type="component" value="Unassembled WGS sequence"/>
</dbReference>